<feature type="transmembrane region" description="Helical" evidence="1">
    <location>
        <begin position="108"/>
        <end position="128"/>
    </location>
</feature>
<feature type="transmembrane region" description="Helical" evidence="1">
    <location>
        <begin position="56"/>
        <end position="76"/>
    </location>
</feature>
<accession>A0A1M4WX55</accession>
<feature type="transmembrane region" description="Helical" evidence="1">
    <location>
        <begin position="165"/>
        <end position="186"/>
    </location>
</feature>
<keyword evidence="1" id="KW-0472">Membrane</keyword>
<keyword evidence="1" id="KW-0812">Transmembrane</keyword>
<proteinExistence type="predicted"/>
<feature type="transmembrane region" description="Helical" evidence="1">
    <location>
        <begin position="140"/>
        <end position="159"/>
    </location>
</feature>
<dbReference type="Proteomes" id="UP000325134">
    <property type="component" value="Unassembled WGS sequence"/>
</dbReference>
<dbReference type="InterPro" id="IPR052712">
    <property type="entry name" value="Acid_resist_chaperone_HdeD"/>
</dbReference>
<protein>
    <submittedName>
        <fullName evidence="2">Uncharacterized membrane protein HdeD, DUF308 family</fullName>
    </submittedName>
</protein>
<dbReference type="EMBL" id="FQVK01000010">
    <property type="protein sequence ID" value="SHE85780.1"/>
    <property type="molecule type" value="Genomic_DNA"/>
</dbReference>
<name>A0A1M4WX55_9RHOB</name>
<dbReference type="RefSeq" id="WP_149775683.1">
    <property type="nucleotide sequence ID" value="NZ_FQVK01000010.1"/>
</dbReference>
<gene>
    <name evidence="2" type="ORF">SAMN05444279_1108</name>
</gene>
<dbReference type="AlphaFoldDB" id="A0A1M4WX55"/>
<feature type="transmembrane region" description="Helical" evidence="1">
    <location>
        <begin position="30"/>
        <end position="50"/>
    </location>
</feature>
<dbReference type="GO" id="GO:0005886">
    <property type="term" value="C:plasma membrane"/>
    <property type="evidence" value="ECO:0007669"/>
    <property type="project" value="TreeGrafter"/>
</dbReference>
<organism evidence="2 3">
    <name type="scientific">Ruegeria intermedia</name>
    <dbReference type="NCBI Taxonomy" id="996115"/>
    <lineage>
        <taxon>Bacteria</taxon>
        <taxon>Pseudomonadati</taxon>
        <taxon>Pseudomonadota</taxon>
        <taxon>Alphaproteobacteria</taxon>
        <taxon>Rhodobacterales</taxon>
        <taxon>Roseobacteraceae</taxon>
        <taxon>Ruegeria</taxon>
    </lineage>
</organism>
<evidence type="ECO:0000313" key="3">
    <source>
        <dbReference type="Proteomes" id="UP000325134"/>
    </source>
</evidence>
<dbReference type="PANTHER" id="PTHR34989">
    <property type="entry name" value="PROTEIN HDED"/>
    <property type="match status" value="1"/>
</dbReference>
<keyword evidence="1" id="KW-1133">Transmembrane helix</keyword>
<feature type="transmembrane region" description="Helical" evidence="1">
    <location>
        <begin position="83"/>
        <end position="102"/>
    </location>
</feature>
<dbReference type="InterPro" id="IPR005325">
    <property type="entry name" value="DUF308_memb"/>
</dbReference>
<dbReference type="OrthoDB" id="7858907at2"/>
<dbReference type="PANTHER" id="PTHR34989:SF1">
    <property type="entry name" value="PROTEIN HDED"/>
    <property type="match status" value="1"/>
</dbReference>
<reference evidence="2 3" key="1">
    <citation type="submission" date="2016-11" db="EMBL/GenBank/DDBJ databases">
        <authorList>
            <person name="Varghese N."/>
            <person name="Submissions S."/>
        </authorList>
    </citation>
    <scope>NUCLEOTIDE SEQUENCE [LARGE SCALE GENOMIC DNA]</scope>
    <source>
        <strain evidence="2 3">DSM 29341</strain>
    </source>
</reference>
<keyword evidence="3" id="KW-1185">Reference proteome</keyword>
<evidence type="ECO:0000256" key="1">
    <source>
        <dbReference type="SAM" id="Phobius"/>
    </source>
</evidence>
<dbReference type="Pfam" id="PF03729">
    <property type="entry name" value="DUF308"/>
    <property type="match status" value="3"/>
</dbReference>
<sequence>MTDPDRPQGEILDDGALDGRAALGETLADLWWTFLLRGLLAGPVGIAALFWPTGSIALLLRLVGVLLILDGGLTLLGFGRRGLIGGAGIGAVLIGLVLLIWPEGTARLAFFLLGAWALIIGIGSLMSLGQMHPLDPERATVRNSGLVALVIGLVLIFWPGSGLVALGWAISFSALAFAAVMLFMAARLKRAGDRVTIRTVNR</sequence>
<evidence type="ECO:0000313" key="2">
    <source>
        <dbReference type="EMBL" id="SHE85780.1"/>
    </source>
</evidence>